<dbReference type="EMBL" id="CACTIH010003991">
    <property type="protein sequence ID" value="CAA2988404.1"/>
    <property type="molecule type" value="Genomic_DNA"/>
</dbReference>
<keyword evidence="6" id="KW-0472">Membrane</keyword>
<evidence type="ECO:0000256" key="1">
    <source>
        <dbReference type="ARBA" id="ARBA00004162"/>
    </source>
</evidence>
<dbReference type="PANTHER" id="PTHR46204">
    <property type="entry name" value="CHITIN ELICITOR RECEPTOR KINASE 1-RELATED"/>
    <property type="match status" value="1"/>
</dbReference>
<comment type="subcellular location">
    <subcellularLocation>
        <location evidence="1">Cell membrane</location>
        <topology evidence="1">Single-pass membrane protein</topology>
    </subcellularLocation>
</comment>
<gene>
    <name evidence="8" type="ORF">OLEA9_A003002</name>
</gene>
<dbReference type="InterPro" id="IPR044812">
    <property type="entry name" value="CERK1/LYK3-like"/>
</dbReference>
<keyword evidence="3" id="KW-0812">Transmembrane</keyword>
<dbReference type="GO" id="GO:0005886">
    <property type="term" value="C:plasma membrane"/>
    <property type="evidence" value="ECO:0007669"/>
    <property type="project" value="UniProtKB-SubCell"/>
</dbReference>
<proteinExistence type="predicted"/>
<dbReference type="OrthoDB" id="4062651at2759"/>
<keyword evidence="7" id="KW-1015">Disulfide bond</keyword>
<evidence type="ECO:0000256" key="2">
    <source>
        <dbReference type="ARBA" id="ARBA00022475"/>
    </source>
</evidence>
<evidence type="ECO:0000313" key="9">
    <source>
        <dbReference type="Proteomes" id="UP000594638"/>
    </source>
</evidence>
<dbReference type="GO" id="GO:0045087">
    <property type="term" value="P:innate immune response"/>
    <property type="evidence" value="ECO:0007669"/>
    <property type="project" value="InterPro"/>
</dbReference>
<protein>
    <submittedName>
        <fullName evidence="8">Uncharacterized protein</fullName>
    </submittedName>
</protein>
<dbReference type="Proteomes" id="UP000594638">
    <property type="component" value="Unassembled WGS sequence"/>
</dbReference>
<dbReference type="PANTHER" id="PTHR46204:SF2">
    <property type="entry name" value="CHITIN ELICITOR RECEPTOR KINASE 1"/>
    <property type="match status" value="1"/>
</dbReference>
<sequence>MYELISTREAIVKANNSLANSKALFEEVLNKPDPRDDLSNSLTFYPQLRPSMRSIAVALMTLSSTIEDWDVTFFFDEVPLEKT</sequence>
<reference evidence="8 9" key="1">
    <citation type="submission" date="2019-12" db="EMBL/GenBank/DDBJ databases">
        <authorList>
            <person name="Alioto T."/>
            <person name="Alioto T."/>
            <person name="Gomez Garrido J."/>
        </authorList>
    </citation>
    <scope>NUCLEOTIDE SEQUENCE [LARGE SCALE GENOMIC DNA]</scope>
</reference>
<keyword evidence="4" id="KW-0732">Signal</keyword>
<evidence type="ECO:0000256" key="7">
    <source>
        <dbReference type="ARBA" id="ARBA00023157"/>
    </source>
</evidence>
<organism evidence="8 9">
    <name type="scientific">Olea europaea subsp. europaea</name>
    <dbReference type="NCBI Taxonomy" id="158383"/>
    <lineage>
        <taxon>Eukaryota</taxon>
        <taxon>Viridiplantae</taxon>
        <taxon>Streptophyta</taxon>
        <taxon>Embryophyta</taxon>
        <taxon>Tracheophyta</taxon>
        <taxon>Spermatophyta</taxon>
        <taxon>Magnoliopsida</taxon>
        <taxon>eudicotyledons</taxon>
        <taxon>Gunneridae</taxon>
        <taxon>Pentapetalae</taxon>
        <taxon>asterids</taxon>
        <taxon>lamiids</taxon>
        <taxon>Lamiales</taxon>
        <taxon>Oleaceae</taxon>
        <taxon>Oleeae</taxon>
        <taxon>Olea</taxon>
    </lineage>
</organism>
<comment type="caution">
    <text evidence="8">The sequence shown here is derived from an EMBL/GenBank/DDBJ whole genome shotgun (WGS) entry which is preliminary data.</text>
</comment>
<evidence type="ECO:0000313" key="8">
    <source>
        <dbReference type="EMBL" id="CAA2988404.1"/>
    </source>
</evidence>
<dbReference type="Gramene" id="OE9A003002T1">
    <property type="protein sequence ID" value="OE9A003002C1"/>
    <property type="gene ID" value="OE9A003002"/>
</dbReference>
<dbReference type="AlphaFoldDB" id="A0A8S0S8H1"/>
<name>A0A8S0S8H1_OLEEU</name>
<keyword evidence="5" id="KW-1133">Transmembrane helix</keyword>
<keyword evidence="2" id="KW-1003">Cell membrane</keyword>
<accession>A0A8S0S8H1</accession>
<evidence type="ECO:0000256" key="3">
    <source>
        <dbReference type="ARBA" id="ARBA00022692"/>
    </source>
</evidence>
<evidence type="ECO:0000256" key="6">
    <source>
        <dbReference type="ARBA" id="ARBA00023136"/>
    </source>
</evidence>
<evidence type="ECO:0000256" key="5">
    <source>
        <dbReference type="ARBA" id="ARBA00022989"/>
    </source>
</evidence>
<evidence type="ECO:0000256" key="4">
    <source>
        <dbReference type="ARBA" id="ARBA00022729"/>
    </source>
</evidence>
<keyword evidence="9" id="KW-1185">Reference proteome</keyword>
<dbReference type="GO" id="GO:0019199">
    <property type="term" value="F:transmembrane receptor protein kinase activity"/>
    <property type="evidence" value="ECO:0007669"/>
    <property type="project" value="InterPro"/>
</dbReference>